<dbReference type="InterPro" id="IPR014488">
    <property type="entry name" value="UCP017371"/>
</dbReference>
<dbReference type="CDD" id="cd07812">
    <property type="entry name" value="SRPBCC"/>
    <property type="match status" value="1"/>
</dbReference>
<dbReference type="Gene3D" id="3.30.530.20">
    <property type="match status" value="1"/>
</dbReference>
<accession>A0ABU2L987</accession>
<dbReference type="EMBL" id="JAVREN010000016">
    <property type="protein sequence ID" value="MDT0307897.1"/>
    <property type="molecule type" value="Genomic_DNA"/>
</dbReference>
<comment type="caution">
    <text evidence="1">The sequence shown here is derived from an EMBL/GenBank/DDBJ whole genome shotgun (WGS) entry which is preliminary data.</text>
</comment>
<name>A0ABU2L987_9ACTN</name>
<sequence length="151" mass="16249">MALVEAVARRDIEAGADAVYAALADYRETHGRLLPEQFTAYEVREGGEGAGTVVFLRLQATSKRVRECLLDVTEPGERTLVETDRNSTLTTTWTVRENGAGGARAEVRTTWQGAGGVGGVFERIFAPRGLAAIYDRLLANLAAELEPARGA</sequence>
<reference evidence="2" key="1">
    <citation type="submission" date="2023-07" db="EMBL/GenBank/DDBJ databases">
        <title>30 novel species of actinomycetes from the DSMZ collection.</title>
        <authorList>
            <person name="Nouioui I."/>
        </authorList>
    </citation>
    <scope>NUCLEOTIDE SEQUENCE [LARGE SCALE GENOMIC DNA]</scope>
    <source>
        <strain evidence="2">DSM 44917</strain>
    </source>
</reference>
<dbReference type="InterPro" id="IPR019587">
    <property type="entry name" value="Polyketide_cyclase/dehydratase"/>
</dbReference>
<protein>
    <submittedName>
        <fullName evidence="1">SRPBCC family protein</fullName>
    </submittedName>
</protein>
<proteinExistence type="predicted"/>
<organism evidence="1 2">
    <name type="scientific">Streptomyces boetiae</name>
    <dbReference type="NCBI Taxonomy" id="3075541"/>
    <lineage>
        <taxon>Bacteria</taxon>
        <taxon>Bacillati</taxon>
        <taxon>Actinomycetota</taxon>
        <taxon>Actinomycetes</taxon>
        <taxon>Kitasatosporales</taxon>
        <taxon>Streptomycetaceae</taxon>
        <taxon>Streptomyces</taxon>
    </lineage>
</organism>
<evidence type="ECO:0000313" key="2">
    <source>
        <dbReference type="Proteomes" id="UP001183388"/>
    </source>
</evidence>
<keyword evidence="2" id="KW-1185">Reference proteome</keyword>
<dbReference type="PIRSF" id="PIRSF017371">
    <property type="entry name" value="UCP017371"/>
    <property type="match status" value="1"/>
</dbReference>
<dbReference type="RefSeq" id="WP_311630851.1">
    <property type="nucleotide sequence ID" value="NZ_JAVREN010000016.1"/>
</dbReference>
<dbReference type="SUPFAM" id="SSF55961">
    <property type="entry name" value="Bet v1-like"/>
    <property type="match status" value="1"/>
</dbReference>
<dbReference type="Pfam" id="PF10604">
    <property type="entry name" value="Polyketide_cyc2"/>
    <property type="match status" value="1"/>
</dbReference>
<evidence type="ECO:0000313" key="1">
    <source>
        <dbReference type="EMBL" id="MDT0307897.1"/>
    </source>
</evidence>
<gene>
    <name evidence="1" type="ORF">RM780_13120</name>
</gene>
<dbReference type="Proteomes" id="UP001183388">
    <property type="component" value="Unassembled WGS sequence"/>
</dbReference>
<dbReference type="InterPro" id="IPR023393">
    <property type="entry name" value="START-like_dom_sf"/>
</dbReference>